<reference evidence="5" key="1">
    <citation type="submission" date="2013-08" db="EMBL/GenBank/DDBJ databases">
        <authorList>
            <person name="Mendez C."/>
            <person name="Richter M."/>
            <person name="Ferrer M."/>
            <person name="Sanchez J."/>
        </authorList>
    </citation>
    <scope>NUCLEOTIDE SEQUENCE</scope>
</reference>
<dbReference type="GO" id="GO:0005524">
    <property type="term" value="F:ATP binding"/>
    <property type="evidence" value="ECO:0007669"/>
    <property type="project" value="UniProtKB-KW"/>
</dbReference>
<keyword evidence="3 5" id="KW-0067">ATP-binding</keyword>
<dbReference type="InterPro" id="IPR003439">
    <property type="entry name" value="ABC_transporter-like_ATP-bd"/>
</dbReference>
<proteinExistence type="predicted"/>
<dbReference type="GO" id="GO:0016887">
    <property type="term" value="F:ATP hydrolysis activity"/>
    <property type="evidence" value="ECO:0007669"/>
    <property type="project" value="InterPro"/>
</dbReference>
<feature type="domain" description="ABC transporter" evidence="4">
    <location>
        <begin position="5"/>
        <end position="250"/>
    </location>
</feature>
<dbReference type="PROSITE" id="PS50893">
    <property type="entry name" value="ABC_TRANSPORTER_2"/>
    <property type="match status" value="1"/>
</dbReference>
<dbReference type="SMART" id="SM00382">
    <property type="entry name" value="AAA"/>
    <property type="match status" value="1"/>
</dbReference>
<dbReference type="Pfam" id="PF00005">
    <property type="entry name" value="ABC_tran"/>
    <property type="match status" value="1"/>
</dbReference>
<evidence type="ECO:0000313" key="5">
    <source>
        <dbReference type="EMBL" id="EQD73522.1"/>
    </source>
</evidence>
<evidence type="ECO:0000256" key="1">
    <source>
        <dbReference type="ARBA" id="ARBA00022448"/>
    </source>
</evidence>
<reference evidence="5" key="2">
    <citation type="journal article" date="2014" name="ISME J.">
        <title>Microbial stratification in low pH oxic and suboxic macroscopic growths along an acid mine drainage.</title>
        <authorList>
            <person name="Mendez-Garcia C."/>
            <person name="Mesa V."/>
            <person name="Sprenger R.R."/>
            <person name="Richter M."/>
            <person name="Diez M.S."/>
            <person name="Solano J."/>
            <person name="Bargiela R."/>
            <person name="Golyshina O.V."/>
            <person name="Manteca A."/>
            <person name="Ramos J.L."/>
            <person name="Gallego J.R."/>
            <person name="Llorente I."/>
            <person name="Martins Dos Santos V.A."/>
            <person name="Jensen O.N."/>
            <person name="Pelaez A.I."/>
            <person name="Sanchez J."/>
            <person name="Ferrer M."/>
        </authorList>
    </citation>
    <scope>NUCLEOTIDE SEQUENCE</scope>
</reference>
<evidence type="ECO:0000256" key="2">
    <source>
        <dbReference type="ARBA" id="ARBA00022741"/>
    </source>
</evidence>
<dbReference type="InterPro" id="IPR050763">
    <property type="entry name" value="ABC_transporter_ATP-binding"/>
</dbReference>
<keyword evidence="2" id="KW-0547">Nucleotide-binding</keyword>
<sequence length="259" mass="28645">MGLSIEVRDLTKRFPAPRPFPWSPPGRDSIALSGVTFDVRPGEIFSLIGPNGAGKTTLLKILSTLLLPTSGTARIGGADVVVEESKVRSRISLVTNSERSFYYRLSGWENLRFFCGLYNMDERDLKERMQPLAETLGLTPTVLARDYRTYSTGTQRKLQFLRAFVLDTPVLFLDEPTSSLDPVSAEEIRRVVATECRARRQTVVLSANNLVDVERLADRVAMIHRGRLEVLGAPPAGSGARPVRLFVRSPTSTVLAALE</sequence>
<evidence type="ECO:0000256" key="3">
    <source>
        <dbReference type="ARBA" id="ARBA00022840"/>
    </source>
</evidence>
<dbReference type="InterPro" id="IPR027417">
    <property type="entry name" value="P-loop_NTPase"/>
</dbReference>
<dbReference type="EMBL" id="AUZY01001932">
    <property type="protein sequence ID" value="EQD73522.1"/>
    <property type="molecule type" value="Genomic_DNA"/>
</dbReference>
<evidence type="ECO:0000259" key="4">
    <source>
        <dbReference type="PROSITE" id="PS50893"/>
    </source>
</evidence>
<feature type="non-terminal residue" evidence="5">
    <location>
        <position position="259"/>
    </location>
</feature>
<dbReference type="SUPFAM" id="SSF52540">
    <property type="entry name" value="P-loop containing nucleoside triphosphate hydrolases"/>
    <property type="match status" value="1"/>
</dbReference>
<gene>
    <name evidence="5" type="ORF">B1B_03178</name>
</gene>
<dbReference type="AlphaFoldDB" id="T1BUJ4"/>
<dbReference type="PANTHER" id="PTHR42711:SF18">
    <property type="entry name" value="ABC TRANSPORTER, ATP-BINDING PROTEIN"/>
    <property type="match status" value="1"/>
</dbReference>
<keyword evidence="1" id="KW-0813">Transport</keyword>
<protein>
    <submittedName>
        <fullName evidence="5">ABC transporter, ATP-binding protein</fullName>
    </submittedName>
</protein>
<comment type="caution">
    <text evidence="5">The sequence shown here is derived from an EMBL/GenBank/DDBJ whole genome shotgun (WGS) entry which is preliminary data.</text>
</comment>
<dbReference type="Gene3D" id="3.40.50.300">
    <property type="entry name" value="P-loop containing nucleotide triphosphate hydrolases"/>
    <property type="match status" value="1"/>
</dbReference>
<dbReference type="PANTHER" id="PTHR42711">
    <property type="entry name" value="ABC TRANSPORTER ATP-BINDING PROTEIN"/>
    <property type="match status" value="1"/>
</dbReference>
<accession>T1BUJ4</accession>
<dbReference type="InterPro" id="IPR003593">
    <property type="entry name" value="AAA+_ATPase"/>
</dbReference>
<organism evidence="5">
    <name type="scientific">mine drainage metagenome</name>
    <dbReference type="NCBI Taxonomy" id="410659"/>
    <lineage>
        <taxon>unclassified sequences</taxon>
        <taxon>metagenomes</taxon>
        <taxon>ecological metagenomes</taxon>
    </lineage>
</organism>
<name>T1BUJ4_9ZZZZ</name>